<dbReference type="EMBL" id="CAACXN010000003">
    <property type="protein sequence ID" value="VEW10174.1"/>
    <property type="molecule type" value="Genomic_DNA"/>
</dbReference>
<accession>A0A449CXT8</accession>
<dbReference type="Proteomes" id="UP000386281">
    <property type="component" value="Unassembled WGS sequence"/>
</dbReference>
<feature type="compositionally biased region" description="Low complexity" evidence="1">
    <location>
        <begin position="20"/>
        <end position="48"/>
    </location>
</feature>
<feature type="transmembrane region" description="Helical" evidence="2">
    <location>
        <begin position="135"/>
        <end position="153"/>
    </location>
</feature>
<feature type="region of interest" description="Disordered" evidence="1">
    <location>
        <begin position="209"/>
        <end position="237"/>
    </location>
</feature>
<feature type="region of interest" description="Disordered" evidence="1">
    <location>
        <begin position="1"/>
        <end position="122"/>
    </location>
</feature>
<sequence length="237" mass="25866">MARGSRHASAGDSRHRHRPSPGSRSLRLSGSQQPCSSSPRTSPRSSRSSSRRSPRPWRRRPPAPRGRPGRGCRTSAIAHRHHVSDGDSRRRVRSSARRRHRRSRTHAPPCSSSPPARNVGSGDLQLQQAGAFSTASAWSLIVAVVGLGFVSVITRRLNERHVCPPSRSPRSASGSIPVLRLSDVDLDVADGEFLSLVGPSVRARPRCCARSPDSLHRRSGGPHRRSGRRRGTQLRSA</sequence>
<feature type="compositionally biased region" description="Basic residues" evidence="1">
    <location>
        <begin position="217"/>
        <end position="237"/>
    </location>
</feature>
<protein>
    <submittedName>
        <fullName evidence="3">Uncharacterized protein</fullName>
    </submittedName>
</protein>
<name>A0A449CXT8_9MICO</name>
<evidence type="ECO:0000256" key="1">
    <source>
        <dbReference type="SAM" id="MobiDB-lite"/>
    </source>
</evidence>
<feature type="compositionally biased region" description="Basic residues" evidence="1">
    <location>
        <begin position="90"/>
        <end position="105"/>
    </location>
</feature>
<keyword evidence="2" id="KW-0812">Transmembrane</keyword>
<proteinExistence type="predicted"/>
<gene>
    <name evidence="3" type="ORF">NCTC12391_00010</name>
</gene>
<evidence type="ECO:0000313" key="4">
    <source>
        <dbReference type="Proteomes" id="UP000386281"/>
    </source>
</evidence>
<evidence type="ECO:0000256" key="2">
    <source>
        <dbReference type="SAM" id="Phobius"/>
    </source>
</evidence>
<dbReference type="AlphaFoldDB" id="A0A449CXT8"/>
<keyword evidence="2" id="KW-1133">Transmembrane helix</keyword>
<organism evidence="3 4">
    <name type="scientific">Brevibacterium casei</name>
    <dbReference type="NCBI Taxonomy" id="33889"/>
    <lineage>
        <taxon>Bacteria</taxon>
        <taxon>Bacillati</taxon>
        <taxon>Actinomycetota</taxon>
        <taxon>Actinomycetes</taxon>
        <taxon>Micrococcales</taxon>
        <taxon>Brevibacteriaceae</taxon>
        <taxon>Brevibacterium</taxon>
    </lineage>
</organism>
<keyword evidence="2" id="KW-0472">Membrane</keyword>
<evidence type="ECO:0000313" key="3">
    <source>
        <dbReference type="EMBL" id="VEW10174.1"/>
    </source>
</evidence>
<reference evidence="3 4" key="1">
    <citation type="submission" date="2019-02" db="EMBL/GenBank/DDBJ databases">
        <authorList>
            <consortium name="Pathogen Informatics"/>
        </authorList>
    </citation>
    <scope>NUCLEOTIDE SEQUENCE [LARGE SCALE GENOMIC DNA]</scope>
    <source>
        <strain evidence="3 4">3012STDY7078520</strain>
    </source>
</reference>
<feature type="compositionally biased region" description="Basic residues" evidence="1">
    <location>
        <begin position="49"/>
        <end position="70"/>
    </location>
</feature>